<accession>A0A6L6ITN8</accession>
<dbReference type="AlphaFoldDB" id="A0A6L6ITN8"/>
<comment type="caution">
    <text evidence="2">The sequence shown here is derived from an EMBL/GenBank/DDBJ whole genome shotgun (WGS) entry which is preliminary data.</text>
</comment>
<name>A0A6L6ITN8_9RHOB</name>
<feature type="transmembrane region" description="Helical" evidence="1">
    <location>
        <begin position="43"/>
        <end position="61"/>
    </location>
</feature>
<feature type="transmembrane region" description="Helical" evidence="1">
    <location>
        <begin position="6"/>
        <end position="23"/>
    </location>
</feature>
<sequence length="188" mass="20750">MTHSRAVRAFLGGLALLIIFAFMPKFGRFVASPEWIVRSMKPVIYAAIAGAVAWLVLVALLPRDAVPAGSRRIHPLLLSPVLFLAGGLAAYQLPYAAAWLAGRPIGIVFTVKDLPQRATRCPRPIRLHPAGWLCSFPDSLRDTLYPGAQIVVFGKGTRMGVLAERVEIFDAKIFQQRRLDRIETDHPN</sequence>
<keyword evidence="1" id="KW-0812">Transmembrane</keyword>
<protein>
    <submittedName>
        <fullName evidence="2">Uncharacterized protein</fullName>
    </submittedName>
</protein>
<feature type="transmembrane region" description="Helical" evidence="1">
    <location>
        <begin position="73"/>
        <end position="93"/>
    </location>
</feature>
<keyword evidence="1" id="KW-0472">Membrane</keyword>
<evidence type="ECO:0000256" key="1">
    <source>
        <dbReference type="SAM" id="Phobius"/>
    </source>
</evidence>
<dbReference type="EMBL" id="WMII01000001">
    <property type="protein sequence ID" value="MTH62712.1"/>
    <property type="molecule type" value="Genomic_DNA"/>
</dbReference>
<keyword evidence="1" id="KW-1133">Transmembrane helix</keyword>
<dbReference type="Proteomes" id="UP000478740">
    <property type="component" value="Unassembled WGS sequence"/>
</dbReference>
<organism evidence="2 3">
    <name type="scientific">Paracoccus shanxieyensis</name>
    <dbReference type="NCBI Taxonomy" id="2675752"/>
    <lineage>
        <taxon>Bacteria</taxon>
        <taxon>Pseudomonadati</taxon>
        <taxon>Pseudomonadota</taxon>
        <taxon>Alphaproteobacteria</taxon>
        <taxon>Rhodobacterales</taxon>
        <taxon>Paracoccaceae</taxon>
        <taxon>Paracoccus</taxon>
    </lineage>
</organism>
<proteinExistence type="predicted"/>
<gene>
    <name evidence="2" type="ORF">GL284_00345</name>
</gene>
<keyword evidence="3" id="KW-1185">Reference proteome</keyword>
<evidence type="ECO:0000313" key="3">
    <source>
        <dbReference type="Proteomes" id="UP000478740"/>
    </source>
</evidence>
<dbReference type="RefSeq" id="WP_155042664.1">
    <property type="nucleotide sequence ID" value="NZ_WMIH01000001.1"/>
</dbReference>
<reference evidence="2 3" key="1">
    <citation type="submission" date="2019-11" db="EMBL/GenBank/DDBJ databases">
        <authorList>
            <person name="Dong K."/>
        </authorList>
    </citation>
    <scope>NUCLEOTIDE SEQUENCE [LARGE SCALE GENOMIC DNA]</scope>
    <source>
        <strain evidence="2 3">DK608</strain>
    </source>
</reference>
<evidence type="ECO:0000313" key="2">
    <source>
        <dbReference type="EMBL" id="MTH62712.1"/>
    </source>
</evidence>